<feature type="compositionally biased region" description="Polar residues" evidence="1">
    <location>
        <begin position="85"/>
        <end position="107"/>
    </location>
</feature>
<dbReference type="AlphaFoldDB" id="A0A9D4K0Y4"/>
<accession>A0A9D4K0Y4</accession>
<keyword evidence="3" id="KW-1185">Reference proteome</keyword>
<comment type="caution">
    <text evidence="2">The sequence shown here is derived from an EMBL/GenBank/DDBJ whole genome shotgun (WGS) entry which is preliminary data.</text>
</comment>
<evidence type="ECO:0000313" key="3">
    <source>
        <dbReference type="Proteomes" id="UP000828390"/>
    </source>
</evidence>
<protein>
    <submittedName>
        <fullName evidence="2">Uncharacterized protein</fullName>
    </submittedName>
</protein>
<reference evidence="2" key="1">
    <citation type="journal article" date="2019" name="bioRxiv">
        <title>The Genome of the Zebra Mussel, Dreissena polymorpha: A Resource for Invasive Species Research.</title>
        <authorList>
            <person name="McCartney M.A."/>
            <person name="Auch B."/>
            <person name="Kono T."/>
            <person name="Mallez S."/>
            <person name="Zhang Y."/>
            <person name="Obille A."/>
            <person name="Becker A."/>
            <person name="Abrahante J.E."/>
            <person name="Garbe J."/>
            <person name="Badalamenti J.P."/>
            <person name="Herman A."/>
            <person name="Mangelson H."/>
            <person name="Liachko I."/>
            <person name="Sullivan S."/>
            <person name="Sone E.D."/>
            <person name="Koren S."/>
            <person name="Silverstein K.A.T."/>
            <person name="Beckman K.B."/>
            <person name="Gohl D.M."/>
        </authorList>
    </citation>
    <scope>NUCLEOTIDE SEQUENCE</scope>
    <source>
        <strain evidence="2">Duluth1</strain>
        <tissue evidence="2">Whole animal</tissue>
    </source>
</reference>
<evidence type="ECO:0000256" key="1">
    <source>
        <dbReference type="SAM" id="MobiDB-lite"/>
    </source>
</evidence>
<dbReference type="Proteomes" id="UP000828390">
    <property type="component" value="Unassembled WGS sequence"/>
</dbReference>
<gene>
    <name evidence="2" type="ORF">DPMN_129309</name>
</gene>
<proteinExistence type="predicted"/>
<evidence type="ECO:0000313" key="2">
    <source>
        <dbReference type="EMBL" id="KAH3827373.1"/>
    </source>
</evidence>
<sequence>MGSEQYRSDLKDFVKRPRPFTIGTTLRITYHSLLVRAQTVHESGLLLIVACTTLTDCLPCITQRGDIDCLPCVTQRGDTAYSLTTQATQDDPSQPKLTQSTQSTQVNPIDPSRPKSTQSTQSIQVIKAIQKEHRVSPLPFLYSKDKKIPTYLPCFFQRD</sequence>
<feature type="region of interest" description="Disordered" evidence="1">
    <location>
        <begin position="85"/>
        <end position="122"/>
    </location>
</feature>
<reference evidence="2" key="2">
    <citation type="submission" date="2020-11" db="EMBL/GenBank/DDBJ databases">
        <authorList>
            <person name="McCartney M.A."/>
            <person name="Auch B."/>
            <person name="Kono T."/>
            <person name="Mallez S."/>
            <person name="Becker A."/>
            <person name="Gohl D.M."/>
            <person name="Silverstein K.A.T."/>
            <person name="Koren S."/>
            <person name="Bechman K.B."/>
            <person name="Herman A."/>
            <person name="Abrahante J.E."/>
            <person name="Garbe J."/>
        </authorList>
    </citation>
    <scope>NUCLEOTIDE SEQUENCE</scope>
    <source>
        <strain evidence="2">Duluth1</strain>
        <tissue evidence="2">Whole animal</tissue>
    </source>
</reference>
<name>A0A9D4K0Y4_DREPO</name>
<dbReference type="EMBL" id="JAIWYP010000005">
    <property type="protein sequence ID" value="KAH3827373.1"/>
    <property type="molecule type" value="Genomic_DNA"/>
</dbReference>
<organism evidence="2 3">
    <name type="scientific">Dreissena polymorpha</name>
    <name type="common">Zebra mussel</name>
    <name type="synonym">Mytilus polymorpha</name>
    <dbReference type="NCBI Taxonomy" id="45954"/>
    <lineage>
        <taxon>Eukaryota</taxon>
        <taxon>Metazoa</taxon>
        <taxon>Spiralia</taxon>
        <taxon>Lophotrochozoa</taxon>
        <taxon>Mollusca</taxon>
        <taxon>Bivalvia</taxon>
        <taxon>Autobranchia</taxon>
        <taxon>Heteroconchia</taxon>
        <taxon>Euheterodonta</taxon>
        <taxon>Imparidentia</taxon>
        <taxon>Neoheterodontei</taxon>
        <taxon>Myida</taxon>
        <taxon>Dreissenoidea</taxon>
        <taxon>Dreissenidae</taxon>
        <taxon>Dreissena</taxon>
    </lineage>
</organism>